<gene>
    <name evidence="1" type="ORF">DM43_6462</name>
</gene>
<dbReference type="RefSeq" id="WP_218921405.1">
    <property type="nucleotide sequence ID" value="NZ_KN150855.1"/>
</dbReference>
<accession>A0AA88ZBV7</accession>
<evidence type="ECO:0000313" key="1">
    <source>
        <dbReference type="EMBL" id="KGC09058.1"/>
    </source>
</evidence>
<evidence type="ECO:0000313" key="2">
    <source>
        <dbReference type="Proteomes" id="UP000029575"/>
    </source>
</evidence>
<organism evidence="1 2">
    <name type="scientific">Burkholderia cepacia</name>
    <name type="common">Pseudomonas cepacia</name>
    <dbReference type="NCBI Taxonomy" id="292"/>
    <lineage>
        <taxon>Bacteria</taxon>
        <taxon>Pseudomonadati</taxon>
        <taxon>Pseudomonadota</taxon>
        <taxon>Betaproteobacteria</taxon>
        <taxon>Burkholderiales</taxon>
        <taxon>Burkholderiaceae</taxon>
        <taxon>Burkholderia</taxon>
        <taxon>Burkholderia cepacia complex</taxon>
    </lineage>
</organism>
<dbReference type="EMBL" id="JPGD01000001">
    <property type="protein sequence ID" value="KGC09058.1"/>
    <property type="molecule type" value="Genomic_DNA"/>
</dbReference>
<proteinExistence type="predicted"/>
<dbReference type="Pfam" id="PF14072">
    <property type="entry name" value="DndB"/>
    <property type="match status" value="1"/>
</dbReference>
<dbReference type="Proteomes" id="UP000029575">
    <property type="component" value="Unassembled WGS sequence"/>
</dbReference>
<dbReference type="InterPro" id="IPR017642">
    <property type="entry name" value="DNA_S_mod_DndB"/>
</dbReference>
<comment type="caution">
    <text evidence="1">The sequence shown here is derived from an EMBL/GenBank/DDBJ whole genome shotgun (WGS) entry which is preliminary data.</text>
</comment>
<reference evidence="1 2" key="1">
    <citation type="submission" date="2014-06" db="EMBL/GenBank/DDBJ databases">
        <authorList>
            <person name="Bishop-Lilly K.A."/>
            <person name="Broomall S.M."/>
            <person name="Chain P.S."/>
            <person name="Chertkov O."/>
            <person name="Coyne S.R."/>
            <person name="Daligault H.E."/>
            <person name="Davenport K.W."/>
            <person name="Erkkila T."/>
            <person name="Frey K.G."/>
            <person name="Gibbons H.S."/>
            <person name="Gu W."/>
            <person name="Jaissle J."/>
            <person name="Johnson S.L."/>
            <person name="Koroleva G.I."/>
            <person name="Ladner J.T."/>
            <person name="Lo C.-C."/>
            <person name="Minogue T.D."/>
            <person name="Munk C."/>
            <person name="Palacios G.F."/>
            <person name="Redden C.L."/>
            <person name="Rosenzweig C.N."/>
            <person name="Scholz M.B."/>
            <person name="Teshima H."/>
            <person name="Xu Y."/>
        </authorList>
    </citation>
    <scope>NUCLEOTIDE SEQUENCE [LARGE SCALE GENOMIC DNA]</scope>
    <source>
        <strain evidence="1 2">DWS 37UF10B-2</strain>
    </source>
</reference>
<protein>
    <submittedName>
        <fullName evidence="1">DGQHR domain protein</fullName>
    </submittedName>
</protein>
<name>A0AA88ZBV7_BURCE</name>
<dbReference type="AlphaFoldDB" id="A0AA88ZBV7"/>
<sequence>MSSVIEHLFANNQSTPMDLDDLIAQGGTADKKIGVLVGHNLGSNTLLLNTPMFDFYKVSEVANERALQSRADLGNEEIAQRNLDPKHAQKLAVYLLKGLAHALATKYRREGAELPAALDRIQRTLGKQPYLAIQPITANIRTCDFGGKGLRFEQAGGGLVNVYLANKDVLWVVDGQHRRFAMDMLFDYLRTLTTAHKYPKRPQLFPVEGDGKVDAEELRCWLEIFEIGRTTCSVMVEVHLGLTAEQERQLFHDLNNLTKKVEASLAFQFDQSNPVNLWIKEQLHESGLLSASIVERDVTDWHDDKGYIARKDLIAINAILFTNKTNVSSATPQDVEEKSKVAVEFWSAINEIDGFGQDKAKQRTVAAQPVVLKALAKLVYDFGFGRQKDPELLEKLLAGISRVNFSHEDPMWRYYQLSPEERTKWNLDGLAAYLPSEEGANRDVGAFNEKDRVMRFGAKHNDIYPIIGDMIRWKLNLPTRNKA</sequence>